<feature type="signal peptide" evidence="2">
    <location>
        <begin position="1"/>
        <end position="19"/>
    </location>
</feature>
<evidence type="ECO:0000313" key="3">
    <source>
        <dbReference type="Ensembl" id="ENSCSAVP00000014815.1"/>
    </source>
</evidence>
<proteinExistence type="predicted"/>
<protein>
    <recommendedName>
        <fullName evidence="5">UPAR/Ly6 domain-containing protein</fullName>
    </recommendedName>
</protein>
<keyword evidence="2" id="KW-0732">Signal</keyword>
<keyword evidence="4" id="KW-1185">Reference proteome</keyword>
<dbReference type="HOGENOM" id="CLU_1209454_0_0_1"/>
<accession>H2ZB50</accession>
<dbReference type="InParanoid" id="H2ZB50"/>
<evidence type="ECO:0000256" key="1">
    <source>
        <dbReference type="SAM" id="MobiDB-lite"/>
    </source>
</evidence>
<name>H2ZB50_CIOSA</name>
<dbReference type="Proteomes" id="UP000007875">
    <property type="component" value="Unassembled WGS sequence"/>
</dbReference>
<evidence type="ECO:0000256" key="2">
    <source>
        <dbReference type="SAM" id="SignalP"/>
    </source>
</evidence>
<feature type="region of interest" description="Disordered" evidence="1">
    <location>
        <begin position="163"/>
        <end position="187"/>
    </location>
</feature>
<feature type="chain" id="PRO_5003579115" description="UPAR/Ly6 domain-containing protein" evidence="2">
    <location>
        <begin position="20"/>
        <end position="232"/>
    </location>
</feature>
<organism evidence="3 4">
    <name type="scientific">Ciona savignyi</name>
    <name type="common">Pacific transparent sea squirt</name>
    <dbReference type="NCBI Taxonomy" id="51511"/>
    <lineage>
        <taxon>Eukaryota</taxon>
        <taxon>Metazoa</taxon>
        <taxon>Chordata</taxon>
        <taxon>Tunicata</taxon>
        <taxon>Ascidiacea</taxon>
        <taxon>Phlebobranchia</taxon>
        <taxon>Cionidae</taxon>
        <taxon>Ciona</taxon>
    </lineage>
</organism>
<dbReference type="Ensembl" id="ENSCSAVT00000014988.1">
    <property type="protein sequence ID" value="ENSCSAVP00000014815.1"/>
    <property type="gene ID" value="ENSCSAVG00000008665.1"/>
</dbReference>
<dbReference type="AlphaFoldDB" id="H2ZB50"/>
<feature type="compositionally biased region" description="Polar residues" evidence="1">
    <location>
        <begin position="173"/>
        <end position="187"/>
    </location>
</feature>
<evidence type="ECO:0000313" key="4">
    <source>
        <dbReference type="Proteomes" id="UP000007875"/>
    </source>
</evidence>
<dbReference type="PROSITE" id="PS51257">
    <property type="entry name" value="PROKAR_LIPOPROTEIN"/>
    <property type="match status" value="1"/>
</dbReference>
<evidence type="ECO:0008006" key="5">
    <source>
        <dbReference type="Google" id="ProtNLM"/>
    </source>
</evidence>
<reference evidence="3" key="3">
    <citation type="submission" date="2025-09" db="UniProtKB">
        <authorList>
            <consortium name="Ensembl"/>
        </authorList>
    </citation>
    <scope>IDENTIFICATION</scope>
</reference>
<reference evidence="3" key="2">
    <citation type="submission" date="2025-08" db="UniProtKB">
        <authorList>
            <consortium name="Ensembl"/>
        </authorList>
    </citation>
    <scope>IDENTIFICATION</scope>
</reference>
<reference evidence="4" key="1">
    <citation type="submission" date="2003-08" db="EMBL/GenBank/DDBJ databases">
        <authorList>
            <person name="Birren B."/>
            <person name="Nusbaum C."/>
            <person name="Abebe A."/>
            <person name="Abouelleil A."/>
            <person name="Adekoya E."/>
            <person name="Ait-zahra M."/>
            <person name="Allen N."/>
            <person name="Allen T."/>
            <person name="An P."/>
            <person name="Anderson M."/>
            <person name="Anderson S."/>
            <person name="Arachchi H."/>
            <person name="Armbruster J."/>
            <person name="Bachantsang P."/>
            <person name="Baldwin J."/>
            <person name="Barry A."/>
            <person name="Bayul T."/>
            <person name="Blitshsteyn B."/>
            <person name="Bloom T."/>
            <person name="Blye J."/>
            <person name="Boguslavskiy L."/>
            <person name="Borowsky M."/>
            <person name="Boukhgalter B."/>
            <person name="Brunache A."/>
            <person name="Butler J."/>
            <person name="Calixte N."/>
            <person name="Calvo S."/>
            <person name="Camarata J."/>
            <person name="Campo K."/>
            <person name="Chang J."/>
            <person name="Cheshatsang Y."/>
            <person name="Citroen M."/>
            <person name="Collymore A."/>
            <person name="Considine T."/>
            <person name="Cook A."/>
            <person name="Cooke P."/>
            <person name="Corum B."/>
            <person name="Cuomo C."/>
            <person name="David R."/>
            <person name="Dawoe T."/>
            <person name="Degray S."/>
            <person name="Dodge S."/>
            <person name="Dooley K."/>
            <person name="Dorje P."/>
            <person name="Dorjee K."/>
            <person name="Dorris L."/>
            <person name="Duffey N."/>
            <person name="Dupes A."/>
            <person name="Elkins T."/>
            <person name="Engels R."/>
            <person name="Erickson J."/>
            <person name="Farina A."/>
            <person name="Faro S."/>
            <person name="Ferreira P."/>
            <person name="Fischer H."/>
            <person name="Fitzgerald M."/>
            <person name="Foley K."/>
            <person name="Gage D."/>
            <person name="Galagan J."/>
            <person name="Gearin G."/>
            <person name="Gnerre S."/>
            <person name="Gnirke A."/>
            <person name="Goyette A."/>
            <person name="Graham J."/>
            <person name="Grandbois E."/>
            <person name="Gyaltsen K."/>
            <person name="Hafez N."/>
            <person name="Hagopian D."/>
            <person name="Hagos B."/>
            <person name="Hall J."/>
            <person name="Hatcher B."/>
            <person name="Heller A."/>
            <person name="Higgins H."/>
            <person name="Honan T."/>
            <person name="Horn A."/>
            <person name="Houde N."/>
            <person name="Hughes L."/>
            <person name="Hulme W."/>
            <person name="Husby E."/>
            <person name="Iliev I."/>
            <person name="Jaffe D."/>
            <person name="Jones C."/>
            <person name="Kamal M."/>
            <person name="Kamat A."/>
            <person name="Kamvysselis M."/>
            <person name="Karlsson E."/>
            <person name="Kells C."/>
            <person name="Kieu A."/>
            <person name="Kisner P."/>
            <person name="Kodira C."/>
            <person name="Kulbokas E."/>
            <person name="Labutti K."/>
            <person name="Lama D."/>
            <person name="Landers T."/>
            <person name="Leger J."/>
            <person name="Levine S."/>
            <person name="Lewis D."/>
            <person name="Lewis T."/>
            <person name="Lindblad-toh K."/>
            <person name="Liu X."/>
            <person name="Lokyitsang T."/>
            <person name="Lokyitsang Y."/>
            <person name="Lucien O."/>
            <person name="Lui A."/>
            <person name="Ma L.J."/>
            <person name="Mabbitt R."/>
            <person name="Macdonald J."/>
            <person name="Maclean C."/>
            <person name="Major J."/>
            <person name="Manning J."/>
            <person name="Marabella R."/>
            <person name="Maru K."/>
            <person name="Matthews C."/>
            <person name="Mauceli E."/>
            <person name="Mccarthy M."/>
            <person name="Mcdonough S."/>
            <person name="Mcghee T."/>
            <person name="Meldrim J."/>
            <person name="Meneus L."/>
            <person name="Mesirov J."/>
            <person name="Mihalev A."/>
            <person name="Mihova T."/>
            <person name="Mikkelsen T."/>
            <person name="Mlenga V."/>
            <person name="Moru K."/>
            <person name="Mozes J."/>
            <person name="Mulrain L."/>
            <person name="Munson G."/>
            <person name="Naylor J."/>
            <person name="Newes C."/>
            <person name="Nguyen C."/>
            <person name="Nguyen N."/>
            <person name="Nguyen T."/>
            <person name="Nicol R."/>
            <person name="Nielsen C."/>
            <person name="Nizzari M."/>
            <person name="Norbu C."/>
            <person name="Norbu N."/>
            <person name="O'donnell P."/>
            <person name="Okoawo O."/>
            <person name="O'leary S."/>
            <person name="Omotosho B."/>
            <person name="O'neill K."/>
            <person name="Osman S."/>
            <person name="Parker S."/>
            <person name="Perrin D."/>
            <person name="Phunkhang P."/>
            <person name="Piqani B."/>
            <person name="Purcell S."/>
            <person name="Rachupka T."/>
            <person name="Ramasamy U."/>
            <person name="Rameau R."/>
            <person name="Ray V."/>
            <person name="Raymond C."/>
            <person name="Retta R."/>
            <person name="Richardson S."/>
            <person name="Rise C."/>
            <person name="Rodriguez J."/>
            <person name="Rogers J."/>
            <person name="Rogov P."/>
            <person name="Rutman M."/>
            <person name="Schupbach R."/>
            <person name="Seaman C."/>
            <person name="Settipalli S."/>
            <person name="Sharpe T."/>
            <person name="Sheridan J."/>
            <person name="Sherpa N."/>
            <person name="Shi J."/>
            <person name="Smirnov S."/>
            <person name="Smith C."/>
            <person name="Sougnez C."/>
            <person name="Spencer B."/>
            <person name="Stalker J."/>
            <person name="Stange-thomann N."/>
            <person name="Stavropoulos S."/>
            <person name="Stetson K."/>
            <person name="Stone C."/>
            <person name="Stone S."/>
            <person name="Stubbs M."/>
            <person name="Talamas J."/>
            <person name="Tchuinga P."/>
            <person name="Tenzing P."/>
            <person name="Tesfaye S."/>
            <person name="Theodore J."/>
            <person name="Thoulutsang Y."/>
            <person name="Topham K."/>
            <person name="Towey S."/>
            <person name="Tsamla T."/>
            <person name="Tsomo N."/>
            <person name="Vallee D."/>
            <person name="Vassiliev H."/>
            <person name="Venkataraman V."/>
            <person name="Vinson J."/>
            <person name="Vo A."/>
            <person name="Wade C."/>
            <person name="Wang S."/>
            <person name="Wangchuk T."/>
            <person name="Wangdi T."/>
            <person name="Whittaker C."/>
            <person name="Wilkinson J."/>
            <person name="Wu Y."/>
            <person name="Wyman D."/>
            <person name="Yadav S."/>
            <person name="Yang S."/>
            <person name="Yang X."/>
            <person name="Yeager S."/>
            <person name="Yee E."/>
            <person name="Young G."/>
            <person name="Zainoun J."/>
            <person name="Zembeck L."/>
            <person name="Zimmer A."/>
            <person name="Zody M."/>
            <person name="Lander E."/>
        </authorList>
    </citation>
    <scope>NUCLEOTIDE SEQUENCE [LARGE SCALE GENOMIC DNA]</scope>
</reference>
<dbReference type="GeneTree" id="ENSGT00390000014193"/>
<dbReference type="OMA" id="CANYDAT"/>
<sequence length="232" mass="24772">MKVLIVLLTFFACSSIVVGFSCYQNFTATSMIWNRKFYSISSCPSSSTEQACVKMTGTLNTLLGPGEVVYGQCVNATTCSQLTCANYDATVRRLNPFFRLASCNVSCCYTSNCNSDSLTTPQPLSSTPYPNTQEIRNATSPVTYRSPPLPVSGTDAIPPSVVETTPQMPPLPTTNTTAEQNPQATSSDNAVINSTSQAVGIKQEMTTSGSRDVRSSAQILVLILGLAIGTIF</sequence>